<evidence type="ECO:0000256" key="2">
    <source>
        <dbReference type="SAM" id="SignalP"/>
    </source>
</evidence>
<dbReference type="SMART" id="SM00062">
    <property type="entry name" value="PBPb"/>
    <property type="match status" value="1"/>
</dbReference>
<feature type="signal peptide" evidence="2">
    <location>
        <begin position="1"/>
        <end position="18"/>
    </location>
</feature>
<dbReference type="SMART" id="SM00079">
    <property type="entry name" value="PBPe"/>
    <property type="match status" value="1"/>
</dbReference>
<dbReference type="RefSeq" id="WP_218324972.1">
    <property type="nucleotide sequence ID" value="NZ_JAHUZB010000002.1"/>
</dbReference>
<evidence type="ECO:0000259" key="4">
    <source>
        <dbReference type="SMART" id="SM00079"/>
    </source>
</evidence>
<reference evidence="5 6" key="1">
    <citation type="submission" date="2021-06" db="EMBL/GenBank/DDBJ databases">
        <title>Enterococcus alishanensis sp. nov., a novel lactic acid bacterium isolated from fresh coffee beans.</title>
        <authorList>
            <person name="Chen Y.-S."/>
        </authorList>
    </citation>
    <scope>NUCLEOTIDE SEQUENCE [LARGE SCALE GENOMIC DNA]</scope>
    <source>
        <strain evidence="5 6">ALS3</strain>
    </source>
</reference>
<dbReference type="Proteomes" id="UP000774130">
    <property type="component" value="Unassembled WGS sequence"/>
</dbReference>
<protein>
    <submittedName>
        <fullName evidence="5">Transporter substrate-binding domain-containing protein</fullName>
    </submittedName>
</protein>
<evidence type="ECO:0000313" key="5">
    <source>
        <dbReference type="EMBL" id="MBV7389911.1"/>
    </source>
</evidence>
<evidence type="ECO:0000259" key="3">
    <source>
        <dbReference type="SMART" id="SM00062"/>
    </source>
</evidence>
<feature type="domain" description="Ionotropic glutamate receptor C-terminal" evidence="4">
    <location>
        <begin position="41"/>
        <end position="262"/>
    </location>
</feature>
<dbReference type="InterPro" id="IPR001320">
    <property type="entry name" value="Iontro_rcpt_C"/>
</dbReference>
<evidence type="ECO:0000256" key="1">
    <source>
        <dbReference type="ARBA" id="ARBA00022729"/>
    </source>
</evidence>
<keyword evidence="6" id="KW-1185">Reference proteome</keyword>
<dbReference type="PANTHER" id="PTHR35936:SF17">
    <property type="entry name" value="ARGININE-BINDING EXTRACELLULAR PROTEIN ARTP"/>
    <property type="match status" value="1"/>
</dbReference>
<evidence type="ECO:0000313" key="6">
    <source>
        <dbReference type="Proteomes" id="UP000774130"/>
    </source>
</evidence>
<dbReference type="InterPro" id="IPR001638">
    <property type="entry name" value="Solute-binding_3/MltF_N"/>
</dbReference>
<name>A0ABS6TAG5_9ENTE</name>
<dbReference type="PROSITE" id="PS51257">
    <property type="entry name" value="PROKAR_LIPOPROTEIN"/>
    <property type="match status" value="1"/>
</dbReference>
<feature type="domain" description="Solute-binding protein family 3/N-terminal" evidence="3">
    <location>
        <begin position="41"/>
        <end position="263"/>
    </location>
</feature>
<sequence length="273" mass="29448">MKKSLAILFMGLSIFGLAACGSSGESGGDGDQLSQIKEDGVIKVATSPDYAPFGFHTEIDGKDEIVGADIDLMEAIAKKMDVKVKWLDMSFNNVLAATKEGKADVAISAISVTDEREKSFDFTDTYYTSPQAVVIRKADADKYTGTDSFEGKQVGAQKGTIQENVVKEQLTGSTLVAIEKLPNIFVELKNGSLDGLVTEKTVAQSYVDQNPDLMIADIALESMKEDSFSIAVPKGNEDLVKELNKSIKELQDDGQVDEMVAKAQELAKKATNE</sequence>
<feature type="chain" id="PRO_5045718465" evidence="2">
    <location>
        <begin position="19"/>
        <end position="273"/>
    </location>
</feature>
<accession>A0ABS6TAG5</accession>
<gene>
    <name evidence="5" type="ORF">KUA55_04405</name>
</gene>
<dbReference type="EMBL" id="JAHUZB010000002">
    <property type="protein sequence ID" value="MBV7389911.1"/>
    <property type="molecule type" value="Genomic_DNA"/>
</dbReference>
<proteinExistence type="predicted"/>
<comment type="caution">
    <text evidence="5">The sequence shown here is derived from an EMBL/GenBank/DDBJ whole genome shotgun (WGS) entry which is preliminary data.</text>
</comment>
<keyword evidence="1 2" id="KW-0732">Signal</keyword>
<organism evidence="5 6">
    <name type="scientific">Enterococcus alishanensis</name>
    <dbReference type="NCBI Taxonomy" id="1303817"/>
    <lineage>
        <taxon>Bacteria</taxon>
        <taxon>Bacillati</taxon>
        <taxon>Bacillota</taxon>
        <taxon>Bacilli</taxon>
        <taxon>Lactobacillales</taxon>
        <taxon>Enterococcaceae</taxon>
        <taxon>Enterococcus</taxon>
    </lineage>
</organism>
<dbReference type="PANTHER" id="PTHR35936">
    <property type="entry name" value="MEMBRANE-BOUND LYTIC MUREIN TRANSGLYCOSYLASE F"/>
    <property type="match status" value="1"/>
</dbReference>
<dbReference type="Pfam" id="PF00497">
    <property type="entry name" value="SBP_bac_3"/>
    <property type="match status" value="1"/>
</dbReference>